<accession>A0ACC2XMH7</accession>
<protein>
    <submittedName>
        <fullName evidence="1">Uncharacterized protein</fullName>
    </submittedName>
</protein>
<evidence type="ECO:0000313" key="1">
    <source>
        <dbReference type="EMBL" id="KAJ9124576.1"/>
    </source>
</evidence>
<dbReference type="Proteomes" id="UP001234202">
    <property type="component" value="Unassembled WGS sequence"/>
</dbReference>
<name>A0ACC2XMH7_9TREE</name>
<evidence type="ECO:0000313" key="2">
    <source>
        <dbReference type="Proteomes" id="UP001234202"/>
    </source>
</evidence>
<dbReference type="EMBL" id="JASBWV010000010">
    <property type="protein sequence ID" value="KAJ9124576.1"/>
    <property type="molecule type" value="Genomic_DNA"/>
</dbReference>
<keyword evidence="2" id="KW-1185">Reference proteome</keyword>
<gene>
    <name evidence="1" type="ORF">QFC24_003368</name>
</gene>
<reference evidence="1" key="1">
    <citation type="submission" date="2023-04" db="EMBL/GenBank/DDBJ databases">
        <title>Draft Genome sequencing of Naganishia species isolated from polar environments using Oxford Nanopore Technology.</title>
        <authorList>
            <person name="Leo P."/>
            <person name="Venkateswaran K."/>
        </authorList>
    </citation>
    <scope>NUCLEOTIDE SEQUENCE</scope>
    <source>
        <strain evidence="1">DBVPG 5303</strain>
    </source>
</reference>
<organism evidence="1 2">
    <name type="scientific">Naganishia onofrii</name>
    <dbReference type="NCBI Taxonomy" id="1851511"/>
    <lineage>
        <taxon>Eukaryota</taxon>
        <taxon>Fungi</taxon>
        <taxon>Dikarya</taxon>
        <taxon>Basidiomycota</taxon>
        <taxon>Agaricomycotina</taxon>
        <taxon>Tremellomycetes</taxon>
        <taxon>Filobasidiales</taxon>
        <taxon>Filobasidiaceae</taxon>
        <taxon>Naganishia</taxon>
    </lineage>
</organism>
<comment type="caution">
    <text evidence="1">The sequence shown here is derived from an EMBL/GenBank/DDBJ whole genome shotgun (WGS) entry which is preliminary data.</text>
</comment>
<proteinExistence type="predicted"/>
<sequence length="1703" mass="188195">MVVPSALQPESLKQAITSPVHHLHPSNNHSSAATTQPEAEPGSQEHGGHHLSDALHGHPHGTDPAPVMQEHIMSETPEAREELQTAPPTSQPGGPVSKVMSFFKNDNSGDHKTFDRSTQAKANTDGSKSPVTGSGGGGPYLFGLFKALASAHDSDTDESDTETASESAAVAQHRQVPPPQQQQQQARQESSTRTVSQTSTTGSQQSQGEWVPAVRTSAPTASEAGGPSSTQEKIVVPAFYRTPSVAQDDLSHRLAVLSVNNFSGLHGHDDRLRVGEAEIEHRVQHVKERDPRAVVLDREPRSEAEAEHQEQIVEDLRETAHDEIVEQKREILERRQTEIKEALVHDDEATLRSKLVPADLATRHDDDIIPAGMSAAEASNLRRTSESADPSRVPQDRMEHDAATREQYATAAPNEEENEDTLRIPEEELKEREKISSEEKLYAISEEFGDLATLIEGDEKEVFVAESRGALFRGIIIVVSTSLSSVSCLKELTIRIATYQGNIHLTSHRITFHAMLPPPKMSLNGDDQTSILHSGPVTIRRESHAKLTPKTRRLWMELGPDMITTYPSADEEGRVRPIRSVLLATIKQLYPMDPENPFELKLRYTVPKGEEMLVFTVDTEESALHWHRDLESALFQHGRLRRYQKRLADRARSMAERPNAPSLEGLPTFEEDDGGWEMMRICLPLDRVTEVGTEDYMDFARLISLDVDVMQVKGLGRRARRAYKESRSYCESLDMLQPINPGYKTMQIRSDTRGYPSRASTWTDDDASTIVASDQASIATTATATTGKVRKRDKLAEVLGFKHHYKSHSRNTSSPGSEPSSPRVSMDNPSSIPRNAASQSQPHPQESHRDVTRNDMPGGRATPLSGTATSGEITTTSSPASEEIPRPGQKTGQGAFRGSPNDPKDLTSNASVIPADDDTIPTETHPDSHTKVNIKFGILNEREHFAHLFHETIAAARKANRVYKEGVILPMPVFEVGQSNLLRIREVEGGAGLDPEDVTQPNPDGTQAPSGSAAIPNPVHPHTDGHETDVDDGDDSSDSDYEGDPGGVTESSKQKKVANAKVMFGIPPDDTVWMKRCYLNRTVPFRGHIILSDKYLCFWRKVVGPIGDIKYRFPVHDVKGAKRNQAFRFTLNGLSVEITGHHDLHFDFFSVKSRDETLDRIQRLVADHALMHSKLSPEEASTPATEADNELELSNKEEDKREAAIANSLEFAVDTPQAVRNREIERRQRMANVLGVINPESMELAIPDEAVPHLPSVVNASDSARKIKPRRFALLTIGSRGDIQPYIALGLGLMKDGHQVVIVTHDEFKNWIEGYGIEHRQAGGDPAALMKLSVEHTMFSPGFFKESLGGFRTWLDDLLRDAWLACQDADVLIESPSAMAGIHIAEGLGIPYMRAFTMPWTRTSAYPQAFMVPAVPMGPGFNYSTYVLFDNIMWKATAGQVNKWRRKLLKLPNTDLGKLGQTKVPFMYNFSSYVVSKPLDWHDDIQITGYWTLANSDSDWSPPDDLEEFMSKADEDGKPLVYIGFGSITVPDPVKMTEEIVRAVDRAGVRAIIAKGWSSRGGKGGDSESSPQYSSNCYALDKVPHGWLFPRVKAVVHHGGAGTVGASLSWGKPTIIRPWFGDQYFWAGRVQKLGVGLRVDNLGGDDLVNALQTATTDTVMIEKAAKIGEKIRAEDGVKNAIEYIYGYLPRAAKDRTQLNWQGR</sequence>